<evidence type="ECO:0000256" key="1">
    <source>
        <dbReference type="ARBA" id="ARBA00004651"/>
    </source>
</evidence>
<feature type="transmembrane region" description="Helical" evidence="10">
    <location>
        <begin position="195"/>
        <end position="217"/>
    </location>
</feature>
<dbReference type="InterPro" id="IPR004840">
    <property type="entry name" value="Amino_acid_permease_CS"/>
</dbReference>
<evidence type="ECO:0000256" key="5">
    <source>
        <dbReference type="ARBA" id="ARBA00022692"/>
    </source>
</evidence>
<dbReference type="GO" id="GO:0055085">
    <property type="term" value="P:transmembrane transport"/>
    <property type="evidence" value="ECO:0007669"/>
    <property type="project" value="InterPro"/>
</dbReference>
<dbReference type="GO" id="GO:0006865">
    <property type="term" value="P:amino acid transport"/>
    <property type="evidence" value="ECO:0007669"/>
    <property type="project" value="UniProtKB-KW"/>
</dbReference>
<feature type="transmembrane region" description="Helical" evidence="10">
    <location>
        <begin position="441"/>
        <end position="464"/>
    </location>
</feature>
<feature type="transmembrane region" description="Helical" evidence="10">
    <location>
        <begin position="400"/>
        <end position="420"/>
    </location>
</feature>
<evidence type="ECO:0000256" key="2">
    <source>
        <dbReference type="ARBA" id="ARBA00008583"/>
    </source>
</evidence>
<feature type="transmembrane region" description="Helical" evidence="10">
    <location>
        <begin position="282"/>
        <end position="308"/>
    </location>
</feature>
<feature type="transmembrane region" description="Helical" evidence="10">
    <location>
        <begin position="328"/>
        <end position="352"/>
    </location>
</feature>
<dbReference type="Gene3D" id="1.20.1740.10">
    <property type="entry name" value="Amino acid/polyamine transporter I"/>
    <property type="match status" value="1"/>
</dbReference>
<feature type="compositionally biased region" description="Low complexity" evidence="9">
    <location>
        <begin position="15"/>
        <end position="29"/>
    </location>
</feature>
<feature type="region of interest" description="Disordered" evidence="9">
    <location>
        <begin position="1"/>
        <end position="29"/>
    </location>
</feature>
<dbReference type="GO" id="GO:0005886">
    <property type="term" value="C:plasma membrane"/>
    <property type="evidence" value="ECO:0007669"/>
    <property type="project" value="UniProtKB-SubCell"/>
</dbReference>
<dbReference type="PIRSF" id="PIRSF006060">
    <property type="entry name" value="AA_transporter"/>
    <property type="match status" value="1"/>
</dbReference>
<feature type="transmembrane region" description="Helical" evidence="10">
    <location>
        <begin position="131"/>
        <end position="155"/>
    </location>
</feature>
<dbReference type="FunFam" id="1.20.1740.10:FF:000001">
    <property type="entry name" value="Amino acid permease"/>
    <property type="match status" value="1"/>
</dbReference>
<keyword evidence="4" id="KW-1003">Cell membrane</keyword>
<feature type="domain" description="Amino acid permease/ SLC12A" evidence="11">
    <location>
        <begin position="54"/>
        <end position="489"/>
    </location>
</feature>
<reference evidence="12 13" key="1">
    <citation type="submission" date="2020-08" db="EMBL/GenBank/DDBJ databases">
        <title>Sequencing the genomes of 1000 actinobacteria strains.</title>
        <authorList>
            <person name="Klenk H.-P."/>
        </authorList>
    </citation>
    <scope>NUCLEOTIDE SEQUENCE [LARGE SCALE GENOMIC DNA]</scope>
    <source>
        <strain evidence="12 13">DSM 23040</strain>
    </source>
</reference>
<evidence type="ECO:0000313" key="12">
    <source>
        <dbReference type="EMBL" id="MBB3022043.1"/>
    </source>
</evidence>
<evidence type="ECO:0000256" key="7">
    <source>
        <dbReference type="ARBA" id="ARBA00022989"/>
    </source>
</evidence>
<keyword evidence="8 10" id="KW-0472">Membrane</keyword>
<dbReference type="PROSITE" id="PS00218">
    <property type="entry name" value="AMINO_ACID_PERMEASE_1"/>
    <property type="match status" value="1"/>
</dbReference>
<dbReference type="Pfam" id="PF00324">
    <property type="entry name" value="AA_permease"/>
    <property type="match status" value="1"/>
</dbReference>
<comment type="subcellular location">
    <subcellularLocation>
        <location evidence="1">Cell membrane</location>
        <topology evidence="1">Multi-pass membrane protein</topology>
    </subcellularLocation>
</comment>
<keyword evidence="3" id="KW-0813">Transport</keyword>
<evidence type="ECO:0000259" key="11">
    <source>
        <dbReference type="Pfam" id="PF00324"/>
    </source>
</evidence>
<feature type="compositionally biased region" description="Pro residues" evidence="9">
    <location>
        <begin position="1"/>
        <end position="14"/>
    </location>
</feature>
<evidence type="ECO:0000256" key="8">
    <source>
        <dbReference type="ARBA" id="ARBA00023136"/>
    </source>
</evidence>
<keyword evidence="6" id="KW-0029">Amino-acid transport</keyword>
<dbReference type="PANTHER" id="PTHR43495:SF1">
    <property type="entry name" value="L-ASPARAGINE PERMEASE"/>
    <property type="match status" value="1"/>
</dbReference>
<evidence type="ECO:0000256" key="4">
    <source>
        <dbReference type="ARBA" id="ARBA00022475"/>
    </source>
</evidence>
<sequence>MSTTPPPAGDPQPSAPTGSAAGSAEAPAGVHIPDDDFFAAEDEGMQKGLSPRQLQMIAIGSAIGTGLFLGAGGGLAASGPALAIVYAVCGFMGYLMLRSLGELVVHRPSSGSFVSYTRQFYGERSAFTAGWLYWLNWATTAVADATAIALYIAWFGRYSEFVAAIPQGLTALVVLAIVLAMNLVSVKVFGELEFWFAFIKVAALVTFLVVGILFLIFGTPTGSDTGFHLISENGGWFPFGAVPALLAIQGTVFAYAGIELVGTTSGETQDAKTVIPKAVNTVLLRIALFYVGSIVLLVLLLPASAYSGSESPFVTFFDSIGITWTAPVMQLVVITAAASSLNAGLYSTGRIVHSMAMAGSAPEWAGRLNKHGVPVGGIWLTSIVGVLGVGLNFIVPEDAFTIVLNIAAFGTMAAWAAICLSHMKFVHLAKKGVYSRPKYRAPLAPVNDIVVLAFLAIVVVMMAFDYPVGTYTLAFLLLLVPVLIGGWFLVRKRVMAIAAERQGYTGEHPVLAASQYVEERGRGSHRYDG</sequence>
<dbReference type="InterPro" id="IPR004841">
    <property type="entry name" value="AA-permease/SLC12A_dom"/>
</dbReference>
<comment type="caution">
    <text evidence="12">The sequence shown here is derived from an EMBL/GenBank/DDBJ whole genome shotgun (WGS) entry which is preliminary data.</text>
</comment>
<evidence type="ECO:0000256" key="6">
    <source>
        <dbReference type="ARBA" id="ARBA00022970"/>
    </source>
</evidence>
<keyword evidence="13" id="KW-1185">Reference proteome</keyword>
<feature type="transmembrane region" description="Helical" evidence="10">
    <location>
        <begin position="470"/>
        <end position="490"/>
    </location>
</feature>
<keyword evidence="7 10" id="KW-1133">Transmembrane helix</keyword>
<dbReference type="RefSeq" id="WP_221187076.1">
    <property type="nucleotide sequence ID" value="NZ_CBCSFZ010000015.1"/>
</dbReference>
<feature type="transmembrane region" description="Helical" evidence="10">
    <location>
        <begin position="373"/>
        <end position="394"/>
    </location>
</feature>
<dbReference type="Proteomes" id="UP000568050">
    <property type="component" value="Unassembled WGS sequence"/>
</dbReference>
<name>A0A839QNJ0_9MICO</name>
<keyword evidence="5 10" id="KW-0812">Transmembrane</keyword>
<comment type="similarity">
    <text evidence="2">Belongs to the amino acid-polyamine-organocation (APC) superfamily. Amino acid transporter (AAT) (TC 2.A.3.1) family.</text>
</comment>
<evidence type="ECO:0000256" key="10">
    <source>
        <dbReference type="SAM" id="Phobius"/>
    </source>
</evidence>
<evidence type="ECO:0000313" key="13">
    <source>
        <dbReference type="Proteomes" id="UP000568050"/>
    </source>
</evidence>
<evidence type="ECO:0000256" key="3">
    <source>
        <dbReference type="ARBA" id="ARBA00022448"/>
    </source>
</evidence>
<dbReference type="PANTHER" id="PTHR43495">
    <property type="entry name" value="GABA PERMEASE"/>
    <property type="match status" value="1"/>
</dbReference>
<proteinExistence type="inferred from homology"/>
<dbReference type="AlphaFoldDB" id="A0A839QNJ0"/>
<evidence type="ECO:0000256" key="9">
    <source>
        <dbReference type="SAM" id="MobiDB-lite"/>
    </source>
</evidence>
<protein>
    <submittedName>
        <fullName evidence="12">L-asparagine permease</fullName>
    </submittedName>
</protein>
<feature type="transmembrane region" description="Helical" evidence="10">
    <location>
        <begin position="237"/>
        <end position="261"/>
    </location>
</feature>
<gene>
    <name evidence="12" type="ORF">FHX50_000291</name>
</gene>
<dbReference type="EMBL" id="JACHWP010000001">
    <property type="protein sequence ID" value="MBB3022043.1"/>
    <property type="molecule type" value="Genomic_DNA"/>
</dbReference>
<feature type="transmembrane region" description="Helical" evidence="10">
    <location>
        <begin position="161"/>
        <end position="183"/>
    </location>
</feature>
<organism evidence="12 13">
    <name type="scientific">Helcobacillus massiliensis</name>
    <dbReference type="NCBI Taxonomy" id="521392"/>
    <lineage>
        <taxon>Bacteria</taxon>
        <taxon>Bacillati</taxon>
        <taxon>Actinomycetota</taxon>
        <taxon>Actinomycetes</taxon>
        <taxon>Micrococcales</taxon>
        <taxon>Dermabacteraceae</taxon>
        <taxon>Helcobacillus</taxon>
    </lineage>
</organism>
<feature type="transmembrane region" description="Helical" evidence="10">
    <location>
        <begin position="77"/>
        <end position="97"/>
    </location>
</feature>
<accession>A0A839QNJ0</accession>